<dbReference type="HAMAP" id="MF_02087">
    <property type="entry name" value="PLP_homeostasis"/>
    <property type="match status" value="1"/>
</dbReference>
<proteinExistence type="inferred from homology"/>
<keyword evidence="7" id="KW-1185">Reference proteome</keyword>
<evidence type="ECO:0000313" key="6">
    <source>
        <dbReference type="EMBL" id="MCP2169534.1"/>
    </source>
</evidence>
<dbReference type="Pfam" id="PF01168">
    <property type="entry name" value="Ala_racemase_N"/>
    <property type="match status" value="1"/>
</dbReference>
<dbReference type="InterPro" id="IPR011078">
    <property type="entry name" value="PyrdxlP_homeostasis"/>
</dbReference>
<organism evidence="6 7">
    <name type="scientific">Goodfellowiella coeruleoviolacea</name>
    <dbReference type="NCBI Taxonomy" id="334858"/>
    <lineage>
        <taxon>Bacteria</taxon>
        <taxon>Bacillati</taxon>
        <taxon>Actinomycetota</taxon>
        <taxon>Actinomycetes</taxon>
        <taxon>Pseudonocardiales</taxon>
        <taxon>Pseudonocardiaceae</taxon>
        <taxon>Goodfellowiella</taxon>
    </lineage>
</organism>
<comment type="function">
    <text evidence="2">Pyridoxal 5'-phosphate (PLP)-binding protein, which is involved in PLP homeostasis.</text>
</comment>
<dbReference type="InterPro" id="IPR029066">
    <property type="entry name" value="PLP-binding_barrel"/>
</dbReference>
<protein>
    <recommendedName>
        <fullName evidence="2">Pyridoxal phosphate homeostasis protein</fullName>
        <shortName evidence="2">PLP homeostasis protein</shortName>
    </recommendedName>
</protein>
<dbReference type="NCBIfam" id="TIGR00044">
    <property type="entry name" value="YggS family pyridoxal phosphate-dependent enzyme"/>
    <property type="match status" value="1"/>
</dbReference>
<gene>
    <name evidence="6" type="ORF">LX83_006420</name>
</gene>
<dbReference type="SUPFAM" id="SSF51419">
    <property type="entry name" value="PLP-binding barrel"/>
    <property type="match status" value="1"/>
</dbReference>
<evidence type="ECO:0000313" key="7">
    <source>
        <dbReference type="Proteomes" id="UP001206128"/>
    </source>
</evidence>
<accession>A0AAE3KKM9</accession>
<evidence type="ECO:0000256" key="4">
    <source>
        <dbReference type="RuleBase" id="RU004514"/>
    </source>
</evidence>
<evidence type="ECO:0000256" key="2">
    <source>
        <dbReference type="HAMAP-Rule" id="MF_02087"/>
    </source>
</evidence>
<feature type="domain" description="Alanine racemase N-terminal" evidence="5">
    <location>
        <begin position="29"/>
        <end position="252"/>
    </location>
</feature>
<dbReference type="GO" id="GO:0030170">
    <property type="term" value="F:pyridoxal phosphate binding"/>
    <property type="evidence" value="ECO:0007669"/>
    <property type="project" value="UniProtKB-UniRule"/>
</dbReference>
<comment type="cofactor">
    <cofactor evidence="3">
        <name>pyridoxal 5'-phosphate</name>
        <dbReference type="ChEBI" id="CHEBI:597326"/>
    </cofactor>
</comment>
<dbReference type="PIRSF" id="PIRSF004848">
    <property type="entry name" value="YBL036c_PLPDEIII"/>
    <property type="match status" value="1"/>
</dbReference>
<evidence type="ECO:0000259" key="5">
    <source>
        <dbReference type="Pfam" id="PF01168"/>
    </source>
</evidence>
<reference evidence="6" key="1">
    <citation type="submission" date="2022-06" db="EMBL/GenBank/DDBJ databases">
        <title>Genomic Encyclopedia of Archaeal and Bacterial Type Strains, Phase II (KMG-II): from individual species to whole genera.</title>
        <authorList>
            <person name="Goeker M."/>
        </authorList>
    </citation>
    <scope>NUCLEOTIDE SEQUENCE</scope>
    <source>
        <strain evidence="6">DSM 43935</strain>
    </source>
</reference>
<comment type="caution">
    <text evidence="6">The sequence shown here is derived from an EMBL/GenBank/DDBJ whole genome shotgun (WGS) entry which is preliminary data.</text>
</comment>
<feature type="modified residue" description="N6-(pyridoxal phosphate)lysine" evidence="2 3">
    <location>
        <position position="54"/>
    </location>
</feature>
<dbReference type="PANTHER" id="PTHR10146:SF14">
    <property type="entry name" value="PYRIDOXAL PHOSPHATE HOMEOSTASIS PROTEIN"/>
    <property type="match status" value="1"/>
</dbReference>
<evidence type="ECO:0000256" key="1">
    <source>
        <dbReference type="ARBA" id="ARBA00022898"/>
    </source>
</evidence>
<dbReference type="Gene3D" id="3.20.20.10">
    <property type="entry name" value="Alanine racemase"/>
    <property type="match status" value="1"/>
</dbReference>
<dbReference type="PROSITE" id="PS01211">
    <property type="entry name" value="UPF0001"/>
    <property type="match status" value="1"/>
</dbReference>
<evidence type="ECO:0000256" key="3">
    <source>
        <dbReference type="PIRSR" id="PIRSR004848-1"/>
    </source>
</evidence>
<keyword evidence="1 2" id="KW-0663">Pyridoxal phosphate</keyword>
<dbReference type="Proteomes" id="UP001206128">
    <property type="component" value="Unassembled WGS sequence"/>
</dbReference>
<comment type="similarity">
    <text evidence="2 4">Belongs to the pyridoxal phosphate-binding protein YggS/PROSC family.</text>
</comment>
<name>A0AAE3KKM9_9PSEU</name>
<dbReference type="RefSeq" id="WP_253778427.1">
    <property type="nucleotide sequence ID" value="NZ_JAMTCK010000019.1"/>
</dbReference>
<dbReference type="CDD" id="cd00635">
    <property type="entry name" value="PLPDE_III_YBL036c_like"/>
    <property type="match status" value="1"/>
</dbReference>
<sequence length="257" mass="27421">MSTPSDHAAEAGQRTADRRAELAGALARVRQDIAEACAAVGRDPAEVRLLAVTKTFPATDVALLTDLGLTDFAENRDQEAGPKAAELARLRPGARVRWHMVGRLQRNKARSVLHWADQVQSVDSVRLVEALARAVAAAREAGRRHAPLEVFVQASIDGDPSRGGCPLPELPELASAVVRHSEQLTLRGVMAVAPREARPSDAFAELAEAFDRLRHYHPEATELSAGMSGDFADAIAHGSTCVRVGTALLGGRRLASP</sequence>
<dbReference type="PANTHER" id="PTHR10146">
    <property type="entry name" value="PROLINE SYNTHETASE CO-TRANSCRIBED BACTERIAL HOMOLOG PROTEIN"/>
    <property type="match status" value="1"/>
</dbReference>
<dbReference type="AlphaFoldDB" id="A0AAE3KKM9"/>
<dbReference type="InterPro" id="IPR001608">
    <property type="entry name" value="Ala_racemase_N"/>
</dbReference>
<dbReference type="EMBL" id="JAMTCK010000019">
    <property type="protein sequence ID" value="MCP2169534.1"/>
    <property type="molecule type" value="Genomic_DNA"/>
</dbReference>